<protein>
    <recommendedName>
        <fullName evidence="8">Presenilin</fullName>
        <ecNumber evidence="8">3.4.23.-</ecNumber>
    </recommendedName>
</protein>
<dbReference type="InterPro" id="IPR042524">
    <property type="entry name" value="Presenilin_C"/>
</dbReference>
<evidence type="ECO:0000313" key="10">
    <source>
        <dbReference type="EMBL" id="KFD63537.1"/>
    </source>
</evidence>
<comment type="subunit">
    <text evidence="8">Homodimer.</text>
</comment>
<feature type="compositionally biased region" description="Polar residues" evidence="9">
    <location>
        <begin position="696"/>
        <end position="705"/>
    </location>
</feature>
<feature type="region of interest" description="Disordered" evidence="9">
    <location>
        <begin position="669"/>
        <end position="720"/>
    </location>
</feature>
<feature type="transmembrane region" description="Helical" evidence="8">
    <location>
        <begin position="179"/>
        <end position="197"/>
    </location>
</feature>
<feature type="transmembrane region" description="Helical" evidence="8">
    <location>
        <begin position="124"/>
        <end position="142"/>
    </location>
</feature>
<keyword evidence="6 8" id="KW-0333">Golgi apparatus</keyword>
<feature type="transmembrane region" description="Helical" evidence="8">
    <location>
        <begin position="92"/>
        <end position="112"/>
    </location>
</feature>
<keyword evidence="7 8" id="KW-0472">Membrane</keyword>
<dbReference type="PANTHER" id="PTHR10202:SF13">
    <property type="entry name" value="PRESENILIN HOMOLOG"/>
    <property type="match status" value="1"/>
</dbReference>
<dbReference type="AlphaFoldDB" id="A0A085N241"/>
<evidence type="ECO:0000256" key="8">
    <source>
        <dbReference type="RuleBase" id="RU361148"/>
    </source>
</evidence>
<dbReference type="Gene3D" id="1.10.472.100">
    <property type="entry name" value="Presenilin"/>
    <property type="match status" value="2"/>
</dbReference>
<keyword evidence="8" id="KW-0378">Hydrolase</keyword>
<dbReference type="Pfam" id="PF01080">
    <property type="entry name" value="Presenilin"/>
    <property type="match status" value="2"/>
</dbReference>
<feature type="transmembrane region" description="Helical" evidence="8">
    <location>
        <begin position="479"/>
        <end position="502"/>
    </location>
</feature>
<evidence type="ECO:0000256" key="4">
    <source>
        <dbReference type="ARBA" id="ARBA00022976"/>
    </source>
</evidence>
<dbReference type="GO" id="GO:0034205">
    <property type="term" value="P:amyloid-beta formation"/>
    <property type="evidence" value="ECO:0007669"/>
    <property type="project" value="TreeGrafter"/>
</dbReference>
<dbReference type="GO" id="GO:0005789">
    <property type="term" value="C:endoplasmic reticulum membrane"/>
    <property type="evidence" value="ECO:0007669"/>
    <property type="project" value="UniProtKB-SubCell"/>
</dbReference>
<evidence type="ECO:0000256" key="2">
    <source>
        <dbReference type="ARBA" id="ARBA00022692"/>
    </source>
</evidence>
<comment type="similarity">
    <text evidence="1 8">Belongs to the peptidase A22A family.</text>
</comment>
<evidence type="ECO:0000256" key="6">
    <source>
        <dbReference type="ARBA" id="ARBA00023034"/>
    </source>
</evidence>
<gene>
    <name evidence="10" type="ORF">M514_01608</name>
</gene>
<feature type="transmembrane region" description="Helical" evidence="8">
    <location>
        <begin position="241"/>
        <end position="258"/>
    </location>
</feature>
<dbReference type="Proteomes" id="UP000030758">
    <property type="component" value="Unassembled WGS sequence"/>
</dbReference>
<evidence type="ECO:0000256" key="9">
    <source>
        <dbReference type="SAM" id="MobiDB-lite"/>
    </source>
</evidence>
<evidence type="ECO:0000256" key="7">
    <source>
        <dbReference type="ARBA" id="ARBA00023136"/>
    </source>
</evidence>
<feature type="compositionally biased region" description="Basic and acidic residues" evidence="9">
    <location>
        <begin position="706"/>
        <end position="719"/>
    </location>
</feature>
<keyword evidence="3 8" id="KW-0256">Endoplasmic reticulum</keyword>
<dbReference type="GO" id="GO:0007219">
    <property type="term" value="P:Notch signaling pathway"/>
    <property type="evidence" value="ECO:0007669"/>
    <property type="project" value="UniProtKB-KW"/>
</dbReference>
<dbReference type="PANTHER" id="PTHR10202">
    <property type="entry name" value="PRESENILIN"/>
    <property type="match status" value="1"/>
</dbReference>
<feature type="transmembrane region" description="Helical" evidence="8">
    <location>
        <begin position="508"/>
        <end position="532"/>
    </location>
</feature>
<proteinExistence type="inferred from homology"/>
<keyword evidence="5 8" id="KW-1133">Transmembrane helix</keyword>
<feature type="compositionally biased region" description="Polar residues" evidence="9">
    <location>
        <begin position="674"/>
        <end position="686"/>
    </location>
</feature>
<feature type="transmembrane region" description="Helical" evidence="8">
    <location>
        <begin position="41"/>
        <end position="62"/>
    </location>
</feature>
<feature type="transmembrane region" description="Helical" evidence="8">
    <location>
        <begin position="154"/>
        <end position="172"/>
    </location>
</feature>
<comment type="function">
    <text evidence="8">Probable subunit of the gamma-secretase complex, an endoprotease complex that catalyzes the intramembrane cleavage of integral membrane proteins such as Notch receptors.</text>
</comment>
<dbReference type="GO" id="GO:0000139">
    <property type="term" value="C:Golgi membrane"/>
    <property type="evidence" value="ECO:0007669"/>
    <property type="project" value="UniProtKB-SubCell"/>
</dbReference>
<dbReference type="EC" id="3.4.23.-" evidence="8"/>
<feature type="transmembrane region" description="Helical" evidence="8">
    <location>
        <begin position="428"/>
        <end position="449"/>
    </location>
</feature>
<dbReference type="GO" id="GO:0070765">
    <property type="term" value="C:gamma-secretase complex"/>
    <property type="evidence" value="ECO:0007669"/>
    <property type="project" value="TreeGrafter"/>
</dbReference>
<comment type="subcellular location">
    <subcellularLocation>
        <location evidence="8">Endoplasmic reticulum membrane</location>
        <topology evidence="8">Multi-pass membrane protein</topology>
    </subcellularLocation>
    <subcellularLocation>
        <location evidence="8">Golgi apparatus membrane</location>
        <topology evidence="8">Multi-pass membrane protein</topology>
    </subcellularLocation>
</comment>
<feature type="transmembrane region" description="Helical" evidence="8">
    <location>
        <begin position="782"/>
        <end position="802"/>
    </location>
</feature>
<keyword evidence="8" id="KW-0645">Protease</keyword>
<feature type="transmembrane region" description="Helical" evidence="8">
    <location>
        <begin position="606"/>
        <end position="624"/>
    </location>
</feature>
<evidence type="ECO:0000256" key="3">
    <source>
        <dbReference type="ARBA" id="ARBA00022824"/>
    </source>
</evidence>
<dbReference type="GO" id="GO:0016485">
    <property type="term" value="P:protein processing"/>
    <property type="evidence" value="ECO:0007669"/>
    <property type="project" value="InterPro"/>
</dbReference>
<name>A0A085N241_9BILA</name>
<dbReference type="GO" id="GO:0055074">
    <property type="term" value="P:calcium ion homeostasis"/>
    <property type="evidence" value="ECO:0007669"/>
    <property type="project" value="TreeGrafter"/>
</dbReference>
<organism evidence="10">
    <name type="scientific">Trichuris suis</name>
    <name type="common">pig whipworm</name>
    <dbReference type="NCBI Taxonomy" id="68888"/>
    <lineage>
        <taxon>Eukaryota</taxon>
        <taxon>Metazoa</taxon>
        <taxon>Ecdysozoa</taxon>
        <taxon>Nematoda</taxon>
        <taxon>Enoplea</taxon>
        <taxon>Dorylaimia</taxon>
        <taxon>Trichinellida</taxon>
        <taxon>Trichuridae</taxon>
        <taxon>Trichuris</taxon>
    </lineage>
</organism>
<evidence type="ECO:0000256" key="1">
    <source>
        <dbReference type="ARBA" id="ARBA00008604"/>
    </source>
</evidence>
<sequence length="816" mass="91379">MNPSNRPAVIDHAILEDSVDPNEAQREEKSEISLKYGARHVILLFVPVCLCMLVVIVTMNTVDYYNVKDVYLLYTPFHSDTTDVGTIVWESVANSVILLGVVIVMTVLLIVLYKLRCYRVIHGWLILSSLFMLFFFTFTYLREVFMAYNVPLDYITSSLIMWNLGIVGMICIHWKGPLLLQQAYLILMSALMALIFIKYLPDWTAWTVLAVISLWDLVAVLCPHGPLRILVETAQERDEPIFPALIYSSTVIYSIFLGKRSNSLTRGSVANNTQEQAFSGETVVAFSNTRPILVVDHHPDADAQLVSSRLAKQANVSRRLCQSDLRPHSSPSTSAAEMEDEEERGVKLGLGDFIFYSVLVGKASTYGDWNTTVACLVAVLIVSELLKFTPRAKSLTVLLLEMSKEEPLQELPANTGATFNVKYGAGHVIQIFIPVALCMTFVAIVMNTVTHYRVQNMFLPYTPFHTETDEVKVIVYENVLNTLIILSVVVMLTCCLVALYKFRFYRVIYAWVIGAGLVILFFLLFTFIKYIRCVVIRCRTISMFSCILEALQLPLDVFTGIFLLWNLAGLGMIVIYWHGPLRVQQCYLIVMSALLALFFIKYLPKWTTWILLVVISLWDLVAVLHPRGPLRVLVELSRERNEPIIPALVYSSAVTYAMANASKAGIAKKRSSKSSETNAPLSSNAPATGKGKDESLQSQDLPSTSSEEKKMKEMKKTIAEEEEEFEDDGIKLGLGDFIFYSLLVGKSCDHDDNLTVVACIICILIGLSLTLVILAIRRHALPALPISIFFGVIANFSTAYMISPMATALATRQLFV</sequence>
<comment type="domain">
    <text evidence="8">The PAL motif is required for normal active site conformation.</text>
</comment>
<dbReference type="InterPro" id="IPR001108">
    <property type="entry name" value="Peptidase_A22A"/>
</dbReference>
<feature type="transmembrane region" description="Helical" evidence="8">
    <location>
        <begin position="754"/>
        <end position="776"/>
    </location>
</feature>
<evidence type="ECO:0000256" key="5">
    <source>
        <dbReference type="ARBA" id="ARBA00022989"/>
    </source>
</evidence>
<dbReference type="GO" id="GO:0042500">
    <property type="term" value="F:aspartic endopeptidase activity, intramembrane cleaving"/>
    <property type="evidence" value="ECO:0007669"/>
    <property type="project" value="InterPro"/>
</dbReference>
<dbReference type="SMART" id="SM00730">
    <property type="entry name" value="PSN"/>
    <property type="match status" value="2"/>
</dbReference>
<dbReference type="PRINTS" id="PR01072">
    <property type="entry name" value="PRESENILIN"/>
</dbReference>
<accession>A0A085N241</accession>
<dbReference type="GO" id="GO:0006509">
    <property type="term" value="P:membrane protein ectodomain proteolysis"/>
    <property type="evidence" value="ECO:0007669"/>
    <property type="project" value="TreeGrafter"/>
</dbReference>
<keyword evidence="4 8" id="KW-0914">Notch signaling pathway</keyword>
<reference evidence="10" key="1">
    <citation type="journal article" date="2014" name="Nat. Genet.">
        <title>Genome and transcriptome of the porcine whipworm Trichuris suis.</title>
        <authorList>
            <person name="Jex A.R."/>
            <person name="Nejsum P."/>
            <person name="Schwarz E.M."/>
            <person name="Hu L."/>
            <person name="Young N.D."/>
            <person name="Hall R.S."/>
            <person name="Korhonen P.K."/>
            <person name="Liao S."/>
            <person name="Thamsborg S."/>
            <person name="Xia J."/>
            <person name="Xu P."/>
            <person name="Wang S."/>
            <person name="Scheerlinck J.P."/>
            <person name="Hofmann A."/>
            <person name="Sternberg P.W."/>
            <person name="Wang J."/>
            <person name="Gasser R.B."/>
        </authorList>
    </citation>
    <scope>NUCLEOTIDE SEQUENCE [LARGE SCALE GENOMIC DNA]</scope>
    <source>
        <strain evidence="10">DCEP-RM93F</strain>
    </source>
</reference>
<dbReference type="EMBL" id="KL367571">
    <property type="protein sequence ID" value="KFD63537.1"/>
    <property type="molecule type" value="Genomic_DNA"/>
</dbReference>
<feature type="transmembrane region" description="Helical" evidence="8">
    <location>
        <begin position="553"/>
        <end position="576"/>
    </location>
</feature>
<feature type="region of interest" description="Disordered" evidence="9">
    <location>
        <begin position="322"/>
        <end position="341"/>
    </location>
</feature>
<feature type="transmembrane region" description="Helical" evidence="8">
    <location>
        <begin position="582"/>
        <end position="599"/>
    </location>
</feature>
<dbReference type="InterPro" id="IPR006639">
    <property type="entry name" value="Preselin/SPP"/>
</dbReference>
<keyword evidence="2 8" id="KW-0812">Transmembrane</keyword>